<evidence type="ECO:0000256" key="3">
    <source>
        <dbReference type="ARBA" id="ARBA00022989"/>
    </source>
</evidence>
<evidence type="ECO:0000256" key="4">
    <source>
        <dbReference type="ARBA" id="ARBA00023136"/>
    </source>
</evidence>
<dbReference type="Proteomes" id="UP001334248">
    <property type="component" value="Unassembled WGS sequence"/>
</dbReference>
<evidence type="ECO:0000256" key="5">
    <source>
        <dbReference type="SAM" id="Phobius"/>
    </source>
</evidence>
<keyword evidence="2 5" id="KW-0812">Transmembrane</keyword>
<name>A0ABR0RPR3_9EURO</name>
<keyword evidence="4 5" id="KW-0472">Membrane</keyword>
<protein>
    <submittedName>
        <fullName evidence="6">Uncharacterized protein</fullName>
    </submittedName>
</protein>
<evidence type="ECO:0000313" key="6">
    <source>
        <dbReference type="EMBL" id="KAK5942290.1"/>
    </source>
</evidence>
<keyword evidence="3 5" id="KW-1133">Transmembrane helix</keyword>
<reference evidence="6 7" key="1">
    <citation type="journal article" date="2023" name="Res Sq">
        <title>Genomic and morphological characterization of Knufia obscura isolated from the Mars 2020 spacecraft assembly facility.</title>
        <authorList>
            <person name="Chander A.M."/>
            <person name="Teixeira M.M."/>
            <person name="Singh N.K."/>
            <person name="Williams M.P."/>
            <person name="Parker C.W."/>
            <person name="Leo P."/>
            <person name="Stajich J.E."/>
            <person name="Torok T."/>
            <person name="Tighe S."/>
            <person name="Mason C.E."/>
            <person name="Venkateswaran K."/>
        </authorList>
    </citation>
    <scope>NUCLEOTIDE SEQUENCE [LARGE SCALE GENOMIC DNA]</scope>
    <source>
        <strain evidence="6 7">CCFEE 5817</strain>
    </source>
</reference>
<dbReference type="CDD" id="cd13965">
    <property type="entry name" value="PT_UbiA_3"/>
    <property type="match status" value="1"/>
</dbReference>
<accession>A0ABR0RPR3</accession>
<evidence type="ECO:0000313" key="7">
    <source>
        <dbReference type="Proteomes" id="UP001334248"/>
    </source>
</evidence>
<comment type="subcellular location">
    <subcellularLocation>
        <location evidence="1">Membrane</location>
        <topology evidence="1">Multi-pass membrane protein</topology>
    </subcellularLocation>
</comment>
<dbReference type="Gene3D" id="1.10.357.140">
    <property type="entry name" value="UbiA prenyltransferase"/>
    <property type="match status" value="1"/>
</dbReference>
<dbReference type="GeneID" id="89998302"/>
<proteinExistence type="predicted"/>
<dbReference type="Pfam" id="PF01040">
    <property type="entry name" value="UbiA"/>
    <property type="match status" value="1"/>
</dbReference>
<evidence type="ECO:0000256" key="1">
    <source>
        <dbReference type="ARBA" id="ARBA00004141"/>
    </source>
</evidence>
<feature type="transmembrane region" description="Helical" evidence="5">
    <location>
        <begin position="45"/>
        <end position="66"/>
    </location>
</feature>
<dbReference type="RefSeq" id="XP_064730380.1">
    <property type="nucleotide sequence ID" value="XM_064873276.1"/>
</dbReference>
<dbReference type="EMBL" id="JAVHJV010000005">
    <property type="protein sequence ID" value="KAK5942290.1"/>
    <property type="molecule type" value="Genomic_DNA"/>
</dbReference>
<comment type="caution">
    <text evidence="6">The sequence shown here is derived from an EMBL/GenBank/DDBJ whole genome shotgun (WGS) entry which is preliminary data.</text>
</comment>
<dbReference type="PANTHER" id="PTHR42723:SF1">
    <property type="entry name" value="CHLOROPHYLL SYNTHASE, CHLOROPLASTIC"/>
    <property type="match status" value="1"/>
</dbReference>
<keyword evidence="7" id="KW-1185">Reference proteome</keyword>
<dbReference type="InterPro" id="IPR044878">
    <property type="entry name" value="UbiA_sf"/>
</dbReference>
<feature type="transmembrane region" description="Helical" evidence="5">
    <location>
        <begin position="20"/>
        <end position="39"/>
    </location>
</feature>
<feature type="transmembrane region" description="Helical" evidence="5">
    <location>
        <begin position="96"/>
        <end position="113"/>
    </location>
</feature>
<dbReference type="PANTHER" id="PTHR42723">
    <property type="entry name" value="CHLOROPHYLL SYNTHASE"/>
    <property type="match status" value="1"/>
</dbReference>
<evidence type="ECO:0000256" key="2">
    <source>
        <dbReference type="ARBA" id="ARBA00022692"/>
    </source>
</evidence>
<organism evidence="6 7">
    <name type="scientific">Knufia obscura</name>
    <dbReference type="NCBI Taxonomy" id="1635080"/>
    <lineage>
        <taxon>Eukaryota</taxon>
        <taxon>Fungi</taxon>
        <taxon>Dikarya</taxon>
        <taxon>Ascomycota</taxon>
        <taxon>Pezizomycotina</taxon>
        <taxon>Eurotiomycetes</taxon>
        <taxon>Chaetothyriomycetidae</taxon>
        <taxon>Chaetothyriales</taxon>
        <taxon>Trichomeriaceae</taxon>
        <taxon>Knufia</taxon>
    </lineage>
</organism>
<dbReference type="InterPro" id="IPR050475">
    <property type="entry name" value="Prenyltransferase_related"/>
</dbReference>
<dbReference type="InterPro" id="IPR000537">
    <property type="entry name" value="UbiA_prenyltransferase"/>
</dbReference>
<gene>
    <name evidence="6" type="ORF">PMZ80_004853</name>
</gene>
<sequence>MLSTLKKEALVCYGFVRRDLGTGLLPVPTFTIASLLYRSAPRDEIVVQTALAFIYGYLYLYTFVVANQIDGVKEDKINKPDRPIASGLTSLDAAKLRWVVLTIVYLAYSYLLGVEKWTVLWILTTTAHNFLGFSNFGPTKDGCMGAGCIAQRMAAWTIGGASAEMGWGWVKYITLYMCWPIPLQDLRDVPGDKAQGRRTTPILMGDLPARIYISAGVLVSQYLLIKERIFEYRQDRSTVVPCSSVGAHECCSSVQIVRIPNNQR</sequence>